<protein>
    <submittedName>
        <fullName evidence="1">Uncharacterized protein</fullName>
    </submittedName>
</protein>
<dbReference type="STRING" id="1618563.UU12_C0002G0010"/>
<evidence type="ECO:0000313" key="1">
    <source>
        <dbReference type="EMBL" id="KKR71352.1"/>
    </source>
</evidence>
<evidence type="ECO:0000313" key="2">
    <source>
        <dbReference type="Proteomes" id="UP000034562"/>
    </source>
</evidence>
<comment type="caution">
    <text evidence="1">The sequence shown here is derived from an EMBL/GenBank/DDBJ whole genome shotgun (WGS) entry which is preliminary data.</text>
</comment>
<accession>A0A0G0W7Z7</accession>
<organism evidence="1 2">
    <name type="scientific">Candidatus Woesebacteria bacterium GW2011_GWA2_40_7b</name>
    <dbReference type="NCBI Taxonomy" id="1618563"/>
    <lineage>
        <taxon>Bacteria</taxon>
        <taxon>Candidatus Woeseibacteriota</taxon>
    </lineage>
</organism>
<dbReference type="EMBL" id="LBZK01000002">
    <property type="protein sequence ID" value="KKR71352.1"/>
    <property type="molecule type" value="Genomic_DNA"/>
</dbReference>
<name>A0A0G0W7Z7_9BACT</name>
<dbReference type="AlphaFoldDB" id="A0A0G0W7Z7"/>
<dbReference type="Proteomes" id="UP000034562">
    <property type="component" value="Unassembled WGS sequence"/>
</dbReference>
<gene>
    <name evidence="1" type="ORF">UU12_C0002G0010</name>
</gene>
<reference evidence="1 2" key="1">
    <citation type="journal article" date="2015" name="Nature">
        <title>rRNA introns, odd ribosomes, and small enigmatic genomes across a large radiation of phyla.</title>
        <authorList>
            <person name="Brown C.T."/>
            <person name="Hug L.A."/>
            <person name="Thomas B.C."/>
            <person name="Sharon I."/>
            <person name="Castelle C.J."/>
            <person name="Singh A."/>
            <person name="Wilkins M.J."/>
            <person name="Williams K.H."/>
            <person name="Banfield J.F."/>
        </authorList>
    </citation>
    <scope>NUCLEOTIDE SEQUENCE [LARGE SCALE GENOMIC DNA]</scope>
</reference>
<sequence length="99" mass="11350">MVGIKEALPEDVFGVGDSDFWEPVEEKVTMKLNEAVFQYYMAERGHITLATMVVNNFPNIKTSVSLGTMMPAERLRLMGVIADRLYEEYPDRYKSIINK</sequence>
<proteinExistence type="predicted"/>